<dbReference type="EMBL" id="JAUSQU010000001">
    <property type="protein sequence ID" value="MDP9843080.1"/>
    <property type="molecule type" value="Genomic_DNA"/>
</dbReference>
<dbReference type="GO" id="GO:0032259">
    <property type="term" value="P:methylation"/>
    <property type="evidence" value="ECO:0007669"/>
    <property type="project" value="UniProtKB-KW"/>
</dbReference>
<comment type="caution">
    <text evidence="1">The sequence shown here is derived from an EMBL/GenBank/DDBJ whole genome shotgun (WGS) entry which is preliminary data.</text>
</comment>
<keyword evidence="1" id="KW-0808">Transferase</keyword>
<keyword evidence="1" id="KW-0489">Methyltransferase</keyword>
<name>A0ABT9Q9I8_9ACTN</name>
<dbReference type="Gene3D" id="3.40.50.150">
    <property type="entry name" value="Vaccinia Virus protein VP39"/>
    <property type="match status" value="1"/>
</dbReference>
<accession>A0ABT9Q9I8</accession>
<keyword evidence="2" id="KW-1185">Reference proteome</keyword>
<organism evidence="1 2">
    <name type="scientific">Streptosporangium lutulentum</name>
    <dbReference type="NCBI Taxonomy" id="1461250"/>
    <lineage>
        <taxon>Bacteria</taxon>
        <taxon>Bacillati</taxon>
        <taxon>Actinomycetota</taxon>
        <taxon>Actinomycetes</taxon>
        <taxon>Streptosporangiales</taxon>
        <taxon>Streptosporangiaceae</taxon>
        <taxon>Streptosporangium</taxon>
    </lineage>
</organism>
<proteinExistence type="predicted"/>
<protein>
    <submittedName>
        <fullName evidence="1">SAM-dependent methyltransferase</fullName>
    </submittedName>
</protein>
<dbReference type="InterPro" id="IPR029063">
    <property type="entry name" value="SAM-dependent_MTases_sf"/>
</dbReference>
<dbReference type="Proteomes" id="UP001225356">
    <property type="component" value="Unassembled WGS sequence"/>
</dbReference>
<gene>
    <name evidence="1" type="ORF">J2853_002291</name>
</gene>
<evidence type="ECO:0000313" key="2">
    <source>
        <dbReference type="Proteomes" id="UP001225356"/>
    </source>
</evidence>
<dbReference type="RefSeq" id="WP_307557039.1">
    <property type="nucleotide sequence ID" value="NZ_JAUSQU010000001.1"/>
</dbReference>
<dbReference type="GO" id="GO:0008168">
    <property type="term" value="F:methyltransferase activity"/>
    <property type="evidence" value="ECO:0007669"/>
    <property type="project" value="UniProtKB-KW"/>
</dbReference>
<evidence type="ECO:0000313" key="1">
    <source>
        <dbReference type="EMBL" id="MDP9843080.1"/>
    </source>
</evidence>
<sequence length="181" mass="19857">MYSRLAERALVGGALRRRMQALHTSAALIRLHDTVRGGHGLAVGYGRDHGITVCLEHAGMATVDVIDLGAESRHDRLASLRAGYDIVGDFAVIQFLSHWRAAVSQVARILRPGGLFHFEVFTARALDRPAVGLLFDRRGVGRFTAEDFLTELDANGLPIVWRTTREHGQILLGVAQKPRDG</sequence>
<reference evidence="1 2" key="1">
    <citation type="submission" date="2023-07" db="EMBL/GenBank/DDBJ databases">
        <title>Sequencing the genomes of 1000 actinobacteria strains.</title>
        <authorList>
            <person name="Klenk H.-P."/>
        </authorList>
    </citation>
    <scope>NUCLEOTIDE SEQUENCE [LARGE SCALE GENOMIC DNA]</scope>
    <source>
        <strain evidence="1 2">DSM 46740</strain>
    </source>
</reference>
<dbReference type="SUPFAM" id="SSF53335">
    <property type="entry name" value="S-adenosyl-L-methionine-dependent methyltransferases"/>
    <property type="match status" value="1"/>
</dbReference>